<comment type="caution">
    <text evidence="1">The sequence shown here is derived from an EMBL/GenBank/DDBJ whole genome shotgun (WGS) entry which is preliminary data.</text>
</comment>
<dbReference type="AlphaFoldDB" id="A0A9E4KCL3"/>
<reference evidence="1" key="1">
    <citation type="journal article" date="2021" name="Proc. Natl. Acad. Sci. U.S.A.">
        <title>Global biogeography of chemosynthetic symbionts reveals both localized and globally distributed symbiont groups. .</title>
        <authorList>
            <person name="Osvatic J.T."/>
            <person name="Wilkins L.G.E."/>
            <person name="Leibrecht L."/>
            <person name="Leray M."/>
            <person name="Zauner S."/>
            <person name="Polzin J."/>
            <person name="Camacho Y."/>
            <person name="Gros O."/>
            <person name="van Gils J.A."/>
            <person name="Eisen J.A."/>
            <person name="Petersen J.M."/>
            <person name="Yuen B."/>
        </authorList>
    </citation>
    <scope>NUCLEOTIDE SEQUENCE</scope>
    <source>
        <strain evidence="1">MAGclacostrist064TRANS</strain>
    </source>
</reference>
<evidence type="ECO:0000313" key="2">
    <source>
        <dbReference type="Proteomes" id="UP000886667"/>
    </source>
</evidence>
<accession>A0A9E4KCL3</accession>
<organism evidence="1 2">
    <name type="scientific">Candidatus Thiodiazotropha taylori</name>
    <dbReference type="NCBI Taxonomy" id="2792791"/>
    <lineage>
        <taxon>Bacteria</taxon>
        <taxon>Pseudomonadati</taxon>
        <taxon>Pseudomonadota</taxon>
        <taxon>Gammaproteobacteria</taxon>
        <taxon>Chromatiales</taxon>
        <taxon>Sedimenticolaceae</taxon>
        <taxon>Candidatus Thiodiazotropha</taxon>
    </lineage>
</organism>
<gene>
    <name evidence="1" type="ORF">JAZ07_12720</name>
</gene>
<name>A0A9E4KCL3_9GAMM</name>
<evidence type="ECO:0000313" key="1">
    <source>
        <dbReference type="EMBL" id="MCG7947200.1"/>
    </source>
</evidence>
<sequence length="88" mass="9311">MKASFATLLTVFGTLGILGALIFPIDNFSYVAASITANGVKTAHPVQLAVEAYQAKHGLFPDDTIIKGVKALFSLFSKRALTPLICGK</sequence>
<protein>
    <submittedName>
        <fullName evidence="1">Uncharacterized protein</fullName>
    </submittedName>
</protein>
<dbReference type="EMBL" id="JAEPCM010000446">
    <property type="protein sequence ID" value="MCG7947200.1"/>
    <property type="molecule type" value="Genomic_DNA"/>
</dbReference>
<dbReference type="Proteomes" id="UP000886667">
    <property type="component" value="Unassembled WGS sequence"/>
</dbReference>
<proteinExistence type="predicted"/>